<feature type="region of interest" description="Disordered" evidence="1">
    <location>
        <begin position="106"/>
        <end position="128"/>
    </location>
</feature>
<feature type="region of interest" description="Disordered" evidence="1">
    <location>
        <begin position="1"/>
        <end position="48"/>
    </location>
</feature>
<sequence length="128" mass="15036">MEKRRKHHHGKKKKAQTQERQEDIQEDSHQRKADQHQPEANERRNQTVKIYAIKDEQVGFRSIMEFKNDGEAARAFMQMQRTTDNLIGQWPGDFSLWKIAEYSEESGEVKPQEGGPTLLMRGNADKRK</sequence>
<accession>A0A976R5B5</accession>
<evidence type="ECO:0000313" key="2">
    <source>
        <dbReference type="EMBL" id="UPW41186.1"/>
    </source>
</evidence>
<protein>
    <submittedName>
        <fullName evidence="2">Nonstructural protein</fullName>
    </submittedName>
</protein>
<feature type="compositionally biased region" description="Basic and acidic residues" evidence="1">
    <location>
        <begin position="16"/>
        <end position="45"/>
    </location>
</feature>
<feature type="compositionally biased region" description="Basic residues" evidence="1">
    <location>
        <begin position="1"/>
        <end position="15"/>
    </location>
</feature>
<dbReference type="Pfam" id="PF20577">
    <property type="entry name" value="Phage_ORF5"/>
    <property type="match status" value="1"/>
</dbReference>
<name>A0A976R5B5_9VIRU</name>
<proteinExistence type="predicted"/>
<evidence type="ECO:0000256" key="1">
    <source>
        <dbReference type="SAM" id="MobiDB-lite"/>
    </source>
</evidence>
<reference evidence="2" key="1">
    <citation type="submission" date="2022-02" db="EMBL/GenBank/DDBJ databases">
        <title>Towards deciphering the DNA virus diversity associated with rodent species in the families Cricetidae and Heteromyidae.</title>
        <authorList>
            <person name="Lund M."/>
            <person name="Larsen B.B."/>
            <person name="Gryseels S."/>
            <person name="Kraberger S."/>
            <person name="Rowsey D.M."/>
            <person name="Steger L."/>
            <person name="Yule K.M."/>
            <person name="Upham N.S."/>
            <person name="Worobey M."/>
            <person name="Van Doorslaer K."/>
            <person name="Varsani A."/>
        </authorList>
    </citation>
    <scope>NUCLEOTIDE SEQUENCE</scope>
    <source>
        <strain evidence="2">UA08Rod_5306</strain>
    </source>
</reference>
<dbReference type="EMBL" id="OM869554">
    <property type="protein sequence ID" value="UPW41186.1"/>
    <property type="molecule type" value="Genomic_DNA"/>
</dbReference>
<dbReference type="InterPro" id="IPR046781">
    <property type="entry name" value="Phage_ORF5"/>
</dbReference>
<organism evidence="2">
    <name type="scientific">Sigmofec virus UA08Rod_5306</name>
    <dbReference type="NCBI Taxonomy" id="2929417"/>
    <lineage>
        <taxon>Viruses</taxon>
        <taxon>Monodnaviria</taxon>
        <taxon>Sangervirae</taxon>
        <taxon>Phixviricota</taxon>
        <taxon>Malgrandaviricetes</taxon>
        <taxon>Petitvirales</taxon>
        <taxon>Microviridae</taxon>
    </lineage>
</organism>